<comment type="similarity">
    <text evidence="3">Belongs to the aldo/keto reductase family. Aldo/keto reductase 2 subfamily.</text>
</comment>
<keyword evidence="1" id="KW-0521">NADP</keyword>
<dbReference type="SUPFAM" id="SSF51430">
    <property type="entry name" value="NAD(P)-linked oxidoreductase"/>
    <property type="match status" value="1"/>
</dbReference>
<sequence length="347" mass="38980">MAVVANILETRHHLMPAIKFWVSPLCLELEPSDLGNSTPGYRERVILFDILNAFHQAGGSFINIASNPQKPWIETTIGYWMKMRNTRKDMIIAISSESGAKEDSIMDSLESSLRRLDRPWVDIFYVHQCDAAATLTKMMIPLTSAVKATHIRFLGVSDTPAWYVAEANCHAYYRRLCRFVVYRGTWSAYSRDFEHEIQPMCKAHELGVTLCDIPEEAEAIRCKIEGDSYEALPATKQGEPYDRFSLTPAIVTQELRKVATKADATIANTLSPSGIICSRDALAYMKHVSPEAVPIVRVSSVKQLESRVQALHIKITASDIRQIAAAARIRPIFSHEPLPYTRQQDAA</sequence>
<dbReference type="PANTHER" id="PTHR43364:SF7">
    <property type="entry name" value="NADP-DEPENDENT OXIDOREDUCTASE DOMAIN-CONTAINING PROTEIN-RELATED"/>
    <property type="match status" value="1"/>
</dbReference>
<dbReference type="Gene3D" id="3.20.20.100">
    <property type="entry name" value="NADP-dependent oxidoreductase domain"/>
    <property type="match status" value="1"/>
</dbReference>
<evidence type="ECO:0000313" key="5">
    <source>
        <dbReference type="EMBL" id="THW37625.1"/>
    </source>
</evidence>
<dbReference type="Proteomes" id="UP000309076">
    <property type="component" value="Unassembled WGS sequence"/>
</dbReference>
<organism evidence="5 6">
    <name type="scientific">Aureobasidium pullulans</name>
    <name type="common">Black yeast</name>
    <name type="synonym">Pullularia pullulans</name>
    <dbReference type="NCBI Taxonomy" id="5580"/>
    <lineage>
        <taxon>Eukaryota</taxon>
        <taxon>Fungi</taxon>
        <taxon>Dikarya</taxon>
        <taxon>Ascomycota</taxon>
        <taxon>Pezizomycotina</taxon>
        <taxon>Dothideomycetes</taxon>
        <taxon>Dothideomycetidae</taxon>
        <taxon>Dothideales</taxon>
        <taxon>Saccotheciaceae</taxon>
        <taxon>Aureobasidium</taxon>
    </lineage>
</organism>
<keyword evidence="2" id="KW-0560">Oxidoreductase</keyword>
<dbReference type="PANTHER" id="PTHR43364">
    <property type="entry name" value="NADH-SPECIFIC METHYLGLYOXAL REDUCTASE-RELATED"/>
    <property type="match status" value="1"/>
</dbReference>
<evidence type="ECO:0000256" key="2">
    <source>
        <dbReference type="ARBA" id="ARBA00023002"/>
    </source>
</evidence>
<accession>A0AB74IPV7</accession>
<evidence type="ECO:0000256" key="3">
    <source>
        <dbReference type="ARBA" id="ARBA00038157"/>
    </source>
</evidence>
<name>A0AB74IPV7_AURPU</name>
<dbReference type="InterPro" id="IPR023210">
    <property type="entry name" value="NADP_OxRdtase_dom"/>
</dbReference>
<dbReference type="GO" id="GO:0016491">
    <property type="term" value="F:oxidoreductase activity"/>
    <property type="evidence" value="ECO:0007669"/>
    <property type="project" value="UniProtKB-KW"/>
</dbReference>
<reference evidence="5 6" key="1">
    <citation type="submission" date="2018-10" db="EMBL/GenBank/DDBJ databases">
        <title>Fifty Aureobasidium pullulans genomes reveal a recombining polyextremotolerant generalist.</title>
        <authorList>
            <person name="Gostincar C."/>
            <person name="Turk M."/>
            <person name="Zajc J."/>
            <person name="Gunde-Cimerman N."/>
        </authorList>
    </citation>
    <scope>NUCLEOTIDE SEQUENCE [LARGE SCALE GENOMIC DNA]</scope>
    <source>
        <strain evidence="5 6">EXF-10796</strain>
    </source>
</reference>
<gene>
    <name evidence="5" type="ORF">D6D21_08180</name>
</gene>
<dbReference type="InterPro" id="IPR050523">
    <property type="entry name" value="AKR_Detox_Biosynth"/>
</dbReference>
<evidence type="ECO:0000256" key="1">
    <source>
        <dbReference type="ARBA" id="ARBA00022857"/>
    </source>
</evidence>
<feature type="domain" description="NADP-dependent oxidoreductase" evidence="4">
    <location>
        <begin position="47"/>
        <end position="326"/>
    </location>
</feature>
<evidence type="ECO:0000313" key="6">
    <source>
        <dbReference type="Proteomes" id="UP000309076"/>
    </source>
</evidence>
<comment type="caution">
    <text evidence="5">The sequence shown here is derived from an EMBL/GenBank/DDBJ whole genome shotgun (WGS) entry which is preliminary data.</text>
</comment>
<proteinExistence type="inferred from homology"/>
<protein>
    <submittedName>
        <fullName evidence="5">Aldo/keto reductase</fullName>
    </submittedName>
</protein>
<dbReference type="Pfam" id="PF00248">
    <property type="entry name" value="Aldo_ket_red"/>
    <property type="match status" value="1"/>
</dbReference>
<dbReference type="EMBL" id="QZAM01000208">
    <property type="protein sequence ID" value="THW37625.1"/>
    <property type="molecule type" value="Genomic_DNA"/>
</dbReference>
<dbReference type="InterPro" id="IPR036812">
    <property type="entry name" value="NAD(P)_OxRdtase_dom_sf"/>
</dbReference>
<evidence type="ECO:0000259" key="4">
    <source>
        <dbReference type="Pfam" id="PF00248"/>
    </source>
</evidence>
<dbReference type="AlphaFoldDB" id="A0AB74IPV7"/>